<keyword evidence="4" id="KW-0805">Transcription regulation</keyword>
<name>A0A8S3F293_9BILA</name>
<evidence type="ECO:0000259" key="9">
    <source>
        <dbReference type="Pfam" id="PF00105"/>
    </source>
</evidence>
<keyword evidence="1" id="KW-0479">Metal-binding</keyword>
<dbReference type="GO" id="GO:0008270">
    <property type="term" value="F:zinc ion binding"/>
    <property type="evidence" value="ECO:0007669"/>
    <property type="project" value="UniProtKB-KW"/>
</dbReference>
<gene>
    <name evidence="10" type="ORF">BYL167_LOCUS64085</name>
</gene>
<dbReference type="PRINTS" id="PR00047">
    <property type="entry name" value="STROIDFINGER"/>
</dbReference>
<evidence type="ECO:0000256" key="8">
    <source>
        <dbReference type="ARBA" id="ARBA00023242"/>
    </source>
</evidence>
<dbReference type="Pfam" id="PF00105">
    <property type="entry name" value="zf-C4"/>
    <property type="match status" value="1"/>
</dbReference>
<dbReference type="InterPro" id="IPR001628">
    <property type="entry name" value="Znf_hrmn_rcpt"/>
</dbReference>
<dbReference type="Gene3D" id="3.30.50.10">
    <property type="entry name" value="Erythroid Transcription Factor GATA-1, subunit A"/>
    <property type="match status" value="1"/>
</dbReference>
<dbReference type="GO" id="GO:0003700">
    <property type="term" value="F:DNA-binding transcription factor activity"/>
    <property type="evidence" value="ECO:0007669"/>
    <property type="project" value="InterPro"/>
</dbReference>
<dbReference type="AlphaFoldDB" id="A0A8S3F293"/>
<keyword evidence="3" id="KW-0862">Zinc</keyword>
<keyword evidence="6" id="KW-0804">Transcription</keyword>
<keyword evidence="5" id="KW-0238">DNA-binding</keyword>
<dbReference type="GO" id="GO:0043565">
    <property type="term" value="F:sequence-specific DNA binding"/>
    <property type="evidence" value="ECO:0007669"/>
    <property type="project" value="InterPro"/>
</dbReference>
<evidence type="ECO:0000256" key="2">
    <source>
        <dbReference type="ARBA" id="ARBA00022771"/>
    </source>
</evidence>
<evidence type="ECO:0000256" key="3">
    <source>
        <dbReference type="ARBA" id="ARBA00022833"/>
    </source>
</evidence>
<dbReference type="Proteomes" id="UP000681967">
    <property type="component" value="Unassembled WGS sequence"/>
</dbReference>
<dbReference type="EMBL" id="CAJOBH010238032">
    <property type="protein sequence ID" value="CAF5098703.1"/>
    <property type="molecule type" value="Genomic_DNA"/>
</dbReference>
<evidence type="ECO:0000256" key="7">
    <source>
        <dbReference type="ARBA" id="ARBA00023170"/>
    </source>
</evidence>
<comment type="caution">
    <text evidence="10">The sequence shown here is derived from an EMBL/GenBank/DDBJ whole genome shotgun (WGS) entry which is preliminary data.</text>
</comment>
<feature type="domain" description="Nuclear receptor" evidence="9">
    <location>
        <begin position="42"/>
        <end position="64"/>
    </location>
</feature>
<accession>A0A8S3F293</accession>
<feature type="non-terminal residue" evidence="10">
    <location>
        <position position="1"/>
    </location>
</feature>
<evidence type="ECO:0000313" key="11">
    <source>
        <dbReference type="Proteomes" id="UP000681967"/>
    </source>
</evidence>
<evidence type="ECO:0000256" key="4">
    <source>
        <dbReference type="ARBA" id="ARBA00023015"/>
    </source>
</evidence>
<dbReference type="SUPFAM" id="SSF57716">
    <property type="entry name" value="Glucocorticoid receptor-like (DNA-binding domain)"/>
    <property type="match status" value="1"/>
</dbReference>
<organism evidence="10 11">
    <name type="scientific">Rotaria magnacalcarata</name>
    <dbReference type="NCBI Taxonomy" id="392030"/>
    <lineage>
        <taxon>Eukaryota</taxon>
        <taxon>Metazoa</taxon>
        <taxon>Spiralia</taxon>
        <taxon>Gnathifera</taxon>
        <taxon>Rotifera</taxon>
        <taxon>Eurotatoria</taxon>
        <taxon>Bdelloidea</taxon>
        <taxon>Philodinida</taxon>
        <taxon>Philodinidae</taxon>
        <taxon>Rotaria</taxon>
    </lineage>
</organism>
<keyword evidence="7" id="KW-0675">Receptor</keyword>
<protein>
    <recommendedName>
        <fullName evidence="9">Nuclear receptor domain-containing protein</fullName>
    </recommendedName>
</protein>
<evidence type="ECO:0000313" key="10">
    <source>
        <dbReference type="EMBL" id="CAF5098703.1"/>
    </source>
</evidence>
<evidence type="ECO:0000256" key="6">
    <source>
        <dbReference type="ARBA" id="ARBA00023163"/>
    </source>
</evidence>
<dbReference type="InterPro" id="IPR013088">
    <property type="entry name" value="Znf_NHR/GATA"/>
</dbReference>
<reference evidence="10" key="1">
    <citation type="submission" date="2021-02" db="EMBL/GenBank/DDBJ databases">
        <authorList>
            <person name="Nowell W R."/>
        </authorList>
    </citation>
    <scope>NUCLEOTIDE SEQUENCE</scope>
</reference>
<evidence type="ECO:0000256" key="1">
    <source>
        <dbReference type="ARBA" id="ARBA00022723"/>
    </source>
</evidence>
<proteinExistence type="predicted"/>
<evidence type="ECO:0000256" key="5">
    <source>
        <dbReference type="ARBA" id="ARBA00023125"/>
    </source>
</evidence>
<sequence>MTLILDINYCIVSNINYTDIAHESRSELTDPLSILLEARFEPCQVCGEQSSGLHCGAITCEACK</sequence>
<keyword evidence="8" id="KW-0539">Nucleus</keyword>
<keyword evidence="2" id="KW-0863">Zinc-finger</keyword>